<accession>A0A9W4XTW1</accession>
<keyword evidence="2" id="KW-1185">Reference proteome</keyword>
<evidence type="ECO:0000313" key="1">
    <source>
        <dbReference type="EMBL" id="CAI6340490.1"/>
    </source>
</evidence>
<comment type="caution">
    <text evidence="1">The sequence shown here is derived from an EMBL/GenBank/DDBJ whole genome shotgun (WGS) entry which is preliminary data.</text>
</comment>
<proteinExistence type="predicted"/>
<evidence type="ECO:0000313" key="2">
    <source>
        <dbReference type="Proteomes" id="UP001152607"/>
    </source>
</evidence>
<reference evidence="1" key="1">
    <citation type="submission" date="2023-01" db="EMBL/GenBank/DDBJ databases">
        <authorList>
            <person name="Van Ghelder C."/>
            <person name="Rancurel C."/>
        </authorList>
    </citation>
    <scope>NUCLEOTIDE SEQUENCE</scope>
    <source>
        <strain evidence="1">CNCM I-4278</strain>
    </source>
</reference>
<sequence length="111" mass="12257">MAIHGFNVDNRALRLGPMMTVSILVARWQAFSIPHLIHDPPHLLSSFRPCFSVLRQRDPPHARIEQSSPIDRNPARPLSCALGQEQTSKPTNRTIVPVGPCVCLPVCQSAS</sequence>
<dbReference type="AlphaFoldDB" id="A0A9W4XTW1"/>
<dbReference type="Proteomes" id="UP001152607">
    <property type="component" value="Unassembled WGS sequence"/>
</dbReference>
<dbReference type="EMBL" id="CAOQHR010000010">
    <property type="protein sequence ID" value="CAI6340490.1"/>
    <property type="molecule type" value="Genomic_DNA"/>
</dbReference>
<gene>
    <name evidence="1" type="ORF">PDIGIT_LOCUS13666</name>
</gene>
<organism evidence="1 2">
    <name type="scientific">Periconia digitata</name>
    <dbReference type="NCBI Taxonomy" id="1303443"/>
    <lineage>
        <taxon>Eukaryota</taxon>
        <taxon>Fungi</taxon>
        <taxon>Dikarya</taxon>
        <taxon>Ascomycota</taxon>
        <taxon>Pezizomycotina</taxon>
        <taxon>Dothideomycetes</taxon>
        <taxon>Pleosporomycetidae</taxon>
        <taxon>Pleosporales</taxon>
        <taxon>Massarineae</taxon>
        <taxon>Periconiaceae</taxon>
        <taxon>Periconia</taxon>
    </lineage>
</organism>
<name>A0A9W4XTW1_9PLEO</name>
<protein>
    <submittedName>
        <fullName evidence="1">Uncharacterized protein</fullName>
    </submittedName>
</protein>